<gene>
    <name evidence="1" type="ordered locus">P9303_04581</name>
</gene>
<proteinExistence type="predicted"/>
<dbReference type="EMBL" id="CP000554">
    <property type="protein sequence ID" value="ABM77210.1"/>
    <property type="molecule type" value="Genomic_DNA"/>
</dbReference>
<evidence type="ECO:0000313" key="1">
    <source>
        <dbReference type="EMBL" id="ABM77210.1"/>
    </source>
</evidence>
<dbReference type="InterPro" id="IPR029058">
    <property type="entry name" value="AB_hydrolase_fold"/>
</dbReference>
<dbReference type="KEGG" id="pmf:P9303_04581"/>
<reference evidence="1 2" key="1">
    <citation type="journal article" date="2007" name="PLoS Genet.">
        <title>Patterns and implications of gene gain and loss in the evolution of Prochlorococcus.</title>
        <authorList>
            <person name="Kettler G.C."/>
            <person name="Martiny A.C."/>
            <person name="Huang K."/>
            <person name="Zucker J."/>
            <person name="Coleman M.L."/>
            <person name="Rodrigue S."/>
            <person name="Chen F."/>
            <person name="Lapidus A."/>
            <person name="Ferriera S."/>
            <person name="Johnson J."/>
            <person name="Steglich C."/>
            <person name="Church G.M."/>
            <person name="Richardson P."/>
            <person name="Chisholm S.W."/>
        </authorList>
    </citation>
    <scope>NUCLEOTIDE SEQUENCE [LARGE SCALE GENOMIC DNA]</scope>
    <source>
        <strain evidence="1 2">MIT 9303</strain>
    </source>
</reference>
<dbReference type="STRING" id="59922.P9303_04581"/>
<dbReference type="AlphaFoldDB" id="A2C6V0"/>
<evidence type="ECO:0000313" key="2">
    <source>
        <dbReference type="Proteomes" id="UP000002274"/>
    </source>
</evidence>
<sequence length="232" mass="25175">MHGWCGDSNTWQLWARHFQAHGWLWQSQEQGYATLPPLQPQWHNAPEPPAEQRRVVVGHSLGPHLLASEVLAQATDLVLLASFGGFLPKGRANRALRTGLKGMQERLGTAAESAMLHTFLARAAYPMPASALPAGPIQQGLSANGRKQLQADLELLIKTDGLPAGLPAKARVLVVEASQDAIVAPAARIALKEALLNHLQSPPCHWILPEAGHALLIPELIERVHKWLESAP</sequence>
<organism evidence="1 2">
    <name type="scientific">Prochlorococcus marinus (strain MIT 9303)</name>
    <dbReference type="NCBI Taxonomy" id="59922"/>
    <lineage>
        <taxon>Bacteria</taxon>
        <taxon>Bacillati</taxon>
        <taxon>Cyanobacteriota</taxon>
        <taxon>Cyanophyceae</taxon>
        <taxon>Synechococcales</taxon>
        <taxon>Prochlorococcaceae</taxon>
        <taxon>Prochlorococcus</taxon>
    </lineage>
</organism>
<protein>
    <recommendedName>
        <fullName evidence="3">Alpha/beta hydrolase family protein</fullName>
    </recommendedName>
</protein>
<dbReference type="HOGENOM" id="CLU_020336_12_2_3"/>
<accession>A2C6V0</accession>
<evidence type="ECO:0008006" key="3">
    <source>
        <dbReference type="Google" id="ProtNLM"/>
    </source>
</evidence>
<dbReference type="SUPFAM" id="SSF53474">
    <property type="entry name" value="alpha/beta-Hydrolases"/>
    <property type="match status" value="1"/>
</dbReference>
<dbReference type="Gene3D" id="3.40.50.1820">
    <property type="entry name" value="alpha/beta hydrolase"/>
    <property type="match status" value="1"/>
</dbReference>
<name>A2C6V0_PROM3</name>
<dbReference type="Proteomes" id="UP000002274">
    <property type="component" value="Chromosome"/>
</dbReference>